<dbReference type="Gene3D" id="2.90.10.10">
    <property type="entry name" value="Bulb-type lectin domain"/>
    <property type="match status" value="1"/>
</dbReference>
<dbReference type="SUPFAM" id="SSF56112">
    <property type="entry name" value="Protein kinase-like (PK-like)"/>
    <property type="match status" value="1"/>
</dbReference>
<protein>
    <recommendedName>
        <fullName evidence="2">non-specific serine/threonine protein kinase</fullName>
        <ecNumber evidence="2">2.7.11.1</ecNumber>
    </recommendedName>
</protein>
<organism evidence="10 11">
    <name type="scientific">Digitaria exilis</name>
    <dbReference type="NCBI Taxonomy" id="1010633"/>
    <lineage>
        <taxon>Eukaryota</taxon>
        <taxon>Viridiplantae</taxon>
        <taxon>Streptophyta</taxon>
        <taxon>Embryophyta</taxon>
        <taxon>Tracheophyta</taxon>
        <taxon>Spermatophyta</taxon>
        <taxon>Magnoliopsida</taxon>
        <taxon>Liliopsida</taxon>
        <taxon>Poales</taxon>
        <taxon>Poaceae</taxon>
        <taxon>PACMAD clade</taxon>
        <taxon>Panicoideae</taxon>
        <taxon>Panicodae</taxon>
        <taxon>Paniceae</taxon>
        <taxon>Anthephorinae</taxon>
        <taxon>Digitaria</taxon>
    </lineage>
</organism>
<dbReference type="GO" id="GO:0030246">
    <property type="term" value="F:carbohydrate binding"/>
    <property type="evidence" value="ECO:0007669"/>
    <property type="project" value="UniProtKB-KW"/>
</dbReference>
<feature type="domain" description="Protein kinase" evidence="9">
    <location>
        <begin position="145"/>
        <end position="378"/>
    </location>
</feature>
<accession>A0A835A3K4</accession>
<dbReference type="SUPFAM" id="SSF51110">
    <property type="entry name" value="alpha-D-mannose-specific plant lectins"/>
    <property type="match status" value="1"/>
</dbReference>
<evidence type="ECO:0000313" key="10">
    <source>
        <dbReference type="EMBL" id="KAF8646835.1"/>
    </source>
</evidence>
<evidence type="ECO:0000256" key="3">
    <source>
        <dbReference type="ARBA" id="ARBA00022729"/>
    </source>
</evidence>
<evidence type="ECO:0000256" key="7">
    <source>
        <dbReference type="ARBA" id="ARBA00048679"/>
    </source>
</evidence>
<dbReference type="PROSITE" id="PS50011">
    <property type="entry name" value="PROTEIN_KINASE_DOM"/>
    <property type="match status" value="1"/>
</dbReference>
<dbReference type="InterPro" id="IPR000719">
    <property type="entry name" value="Prot_kinase_dom"/>
</dbReference>
<dbReference type="AlphaFoldDB" id="A0A835A3K4"/>
<evidence type="ECO:0000256" key="5">
    <source>
        <dbReference type="ARBA" id="ARBA00023170"/>
    </source>
</evidence>
<sequence length="378" mass="40504">MISPGHPLGETRDWNKSLLVQQVRTQLPGHSRRGHTYIHGCSELGPVSGAQQATANISSGASLEATAGAAWTSPSGRFAFGFYATDDDGGLAVGVWLATAPNATPATGGRLWITYDGRLVWSGNDAGQDRNLAVPSSPAVAGAMRDDGSFVLYGANGTVFVNVAAAAYWDTGTFQIGFALTLRLDATKNLTQPVEEQQVLYQGDARSRRRPASVPPRRPVDPDSYCVLDGDAQPRCQAACVSDCLCAAALLDGNDGTCTKQQLPLRYGRAGGGYTLFVKTGQARASVSGRNSVGRRATIKHPPWPWKERLGIALDVARGLHYLHDELERRVIHCDVKPHNILMDAQADPQARPDMRTVILMLEGHVQVPFPPPPASAF</sequence>
<gene>
    <name evidence="10" type="ORF">HU200_065637</name>
</gene>
<dbReference type="GO" id="GO:0005524">
    <property type="term" value="F:ATP binding"/>
    <property type="evidence" value="ECO:0007669"/>
    <property type="project" value="InterPro"/>
</dbReference>
<comment type="catalytic activity">
    <reaction evidence="7">
        <text>L-seryl-[protein] + ATP = O-phospho-L-seryl-[protein] + ADP + H(+)</text>
        <dbReference type="Rhea" id="RHEA:17989"/>
        <dbReference type="Rhea" id="RHEA-COMP:9863"/>
        <dbReference type="Rhea" id="RHEA-COMP:11604"/>
        <dbReference type="ChEBI" id="CHEBI:15378"/>
        <dbReference type="ChEBI" id="CHEBI:29999"/>
        <dbReference type="ChEBI" id="CHEBI:30616"/>
        <dbReference type="ChEBI" id="CHEBI:83421"/>
        <dbReference type="ChEBI" id="CHEBI:456216"/>
        <dbReference type="EC" id="2.7.11.1"/>
    </reaction>
</comment>
<evidence type="ECO:0000259" key="9">
    <source>
        <dbReference type="PROSITE" id="PS50011"/>
    </source>
</evidence>
<keyword evidence="11" id="KW-1185">Reference proteome</keyword>
<keyword evidence="3" id="KW-0732">Signal</keyword>
<comment type="subcellular location">
    <subcellularLocation>
        <location evidence="1">Membrane</location>
        <topology evidence="1">Single-pass type I membrane protein</topology>
    </subcellularLocation>
</comment>
<dbReference type="PANTHER" id="PTHR47976">
    <property type="entry name" value="G-TYPE LECTIN S-RECEPTOR-LIKE SERINE/THREONINE-PROTEIN KINASE SD2-5"/>
    <property type="match status" value="1"/>
</dbReference>
<evidence type="ECO:0000256" key="4">
    <source>
        <dbReference type="ARBA" id="ARBA00022734"/>
    </source>
</evidence>
<feature type="region of interest" description="Disordered" evidence="8">
    <location>
        <begin position="202"/>
        <end position="221"/>
    </location>
</feature>
<evidence type="ECO:0000256" key="8">
    <source>
        <dbReference type="SAM" id="MobiDB-lite"/>
    </source>
</evidence>
<keyword evidence="4" id="KW-0430">Lectin</keyword>
<comment type="caution">
    <text evidence="10">The sequence shown here is derived from an EMBL/GenBank/DDBJ whole genome shotgun (WGS) entry which is preliminary data.</text>
</comment>
<dbReference type="OrthoDB" id="5857966at2759"/>
<dbReference type="InterPro" id="IPR011009">
    <property type="entry name" value="Kinase-like_dom_sf"/>
</dbReference>
<evidence type="ECO:0000313" key="11">
    <source>
        <dbReference type="Proteomes" id="UP000636709"/>
    </source>
</evidence>
<dbReference type="PROSITE" id="PS00108">
    <property type="entry name" value="PROTEIN_KINASE_ST"/>
    <property type="match status" value="1"/>
</dbReference>
<comment type="catalytic activity">
    <reaction evidence="6">
        <text>L-threonyl-[protein] + ATP = O-phospho-L-threonyl-[protein] + ADP + H(+)</text>
        <dbReference type="Rhea" id="RHEA:46608"/>
        <dbReference type="Rhea" id="RHEA-COMP:11060"/>
        <dbReference type="Rhea" id="RHEA-COMP:11605"/>
        <dbReference type="ChEBI" id="CHEBI:15378"/>
        <dbReference type="ChEBI" id="CHEBI:30013"/>
        <dbReference type="ChEBI" id="CHEBI:30616"/>
        <dbReference type="ChEBI" id="CHEBI:61977"/>
        <dbReference type="ChEBI" id="CHEBI:456216"/>
        <dbReference type="EC" id="2.7.11.1"/>
    </reaction>
</comment>
<dbReference type="EC" id="2.7.11.1" evidence="2"/>
<proteinExistence type="predicted"/>
<evidence type="ECO:0000256" key="6">
    <source>
        <dbReference type="ARBA" id="ARBA00047899"/>
    </source>
</evidence>
<reference evidence="10" key="1">
    <citation type="submission" date="2020-07" db="EMBL/GenBank/DDBJ databases">
        <title>Genome sequence and genetic diversity analysis of an under-domesticated orphan crop, white fonio (Digitaria exilis).</title>
        <authorList>
            <person name="Bennetzen J.L."/>
            <person name="Chen S."/>
            <person name="Ma X."/>
            <person name="Wang X."/>
            <person name="Yssel A.E.J."/>
            <person name="Chaluvadi S.R."/>
            <person name="Johnson M."/>
            <person name="Gangashetty P."/>
            <person name="Hamidou F."/>
            <person name="Sanogo M.D."/>
            <person name="Zwaenepoel A."/>
            <person name="Wallace J."/>
            <person name="Van De Peer Y."/>
            <person name="Van Deynze A."/>
        </authorList>
    </citation>
    <scope>NUCLEOTIDE SEQUENCE</scope>
    <source>
        <tissue evidence="10">Leaves</tissue>
    </source>
</reference>
<evidence type="ECO:0000256" key="2">
    <source>
        <dbReference type="ARBA" id="ARBA00012513"/>
    </source>
</evidence>
<dbReference type="Gene3D" id="1.10.510.10">
    <property type="entry name" value="Transferase(Phosphotransferase) domain 1"/>
    <property type="match status" value="1"/>
</dbReference>
<dbReference type="InterPro" id="IPR008271">
    <property type="entry name" value="Ser/Thr_kinase_AS"/>
</dbReference>
<dbReference type="InterPro" id="IPR036426">
    <property type="entry name" value="Bulb-type_lectin_dom_sf"/>
</dbReference>
<dbReference type="Proteomes" id="UP000636709">
    <property type="component" value="Unassembled WGS sequence"/>
</dbReference>
<dbReference type="GO" id="GO:0016020">
    <property type="term" value="C:membrane"/>
    <property type="evidence" value="ECO:0007669"/>
    <property type="project" value="UniProtKB-SubCell"/>
</dbReference>
<evidence type="ECO:0000256" key="1">
    <source>
        <dbReference type="ARBA" id="ARBA00004479"/>
    </source>
</evidence>
<name>A0A835A3K4_9POAL</name>
<dbReference type="GO" id="GO:0004674">
    <property type="term" value="F:protein serine/threonine kinase activity"/>
    <property type="evidence" value="ECO:0007669"/>
    <property type="project" value="UniProtKB-EC"/>
</dbReference>
<dbReference type="PANTHER" id="PTHR47976:SF27">
    <property type="entry name" value="RECEPTOR-LIKE SERINE_THREONINE-PROTEIN KINASE"/>
    <property type="match status" value="1"/>
</dbReference>
<dbReference type="InterPro" id="IPR051343">
    <property type="entry name" value="G-type_lectin_kinases/EP1-like"/>
</dbReference>
<keyword evidence="5" id="KW-0675">Receptor</keyword>
<dbReference type="EMBL" id="JACEFO010002881">
    <property type="protein sequence ID" value="KAF8646835.1"/>
    <property type="molecule type" value="Genomic_DNA"/>
</dbReference>